<dbReference type="RefSeq" id="WP_092938478.1">
    <property type="nucleotide sequence ID" value="NZ_FONX01000003.1"/>
</dbReference>
<evidence type="ECO:0000313" key="2">
    <source>
        <dbReference type="Proteomes" id="UP000199119"/>
    </source>
</evidence>
<keyword evidence="2" id="KW-1185">Reference proteome</keyword>
<evidence type="ECO:0008006" key="3">
    <source>
        <dbReference type="Google" id="ProtNLM"/>
    </source>
</evidence>
<dbReference type="Gene3D" id="3.40.50.720">
    <property type="entry name" value="NAD(P)-binding Rossmann-like Domain"/>
    <property type="match status" value="1"/>
</dbReference>
<gene>
    <name evidence="1" type="ORF">SAMN04489711_103174</name>
</gene>
<sequence length="126" mass="13489">MPGFRIAIIGAGQTGTPLLRQLLSAPFVQIVGVADLDLSMPGIALAREHGVPVTADFMTLLQPDGSPVDVLIDMTGVPAVRDTLRRQMVATGNYHTLIMHERIALLLMSLSAGQLISSRHTDLAYT</sequence>
<protein>
    <recommendedName>
        <fullName evidence="3">Homoserine dehydrogenase, NAD binding domain</fullName>
    </recommendedName>
</protein>
<dbReference type="SUPFAM" id="SSF51735">
    <property type="entry name" value="NAD(P)-binding Rossmann-fold domains"/>
    <property type="match status" value="1"/>
</dbReference>
<organism evidence="1 2">
    <name type="scientific">Paracidovorax wautersii</name>
    <dbReference type="NCBI Taxonomy" id="1177982"/>
    <lineage>
        <taxon>Bacteria</taxon>
        <taxon>Pseudomonadati</taxon>
        <taxon>Pseudomonadota</taxon>
        <taxon>Betaproteobacteria</taxon>
        <taxon>Burkholderiales</taxon>
        <taxon>Comamonadaceae</taxon>
        <taxon>Paracidovorax</taxon>
    </lineage>
</organism>
<dbReference type="EMBL" id="FONX01000003">
    <property type="protein sequence ID" value="SFE59039.1"/>
    <property type="molecule type" value="Genomic_DNA"/>
</dbReference>
<name>A0A1I2BSG3_9BURK</name>
<dbReference type="STRING" id="1177982.SAMN04489711_103174"/>
<dbReference type="AlphaFoldDB" id="A0A1I2BSG3"/>
<accession>A0A1I2BSG3</accession>
<dbReference type="OrthoDB" id="9810660at2"/>
<dbReference type="InterPro" id="IPR036291">
    <property type="entry name" value="NAD(P)-bd_dom_sf"/>
</dbReference>
<proteinExistence type="predicted"/>
<reference evidence="2" key="1">
    <citation type="submission" date="2016-10" db="EMBL/GenBank/DDBJ databases">
        <authorList>
            <person name="Varghese N."/>
            <person name="Submissions S."/>
        </authorList>
    </citation>
    <scope>NUCLEOTIDE SEQUENCE [LARGE SCALE GENOMIC DNA]</scope>
    <source>
        <strain evidence="2">DSM 27981</strain>
    </source>
</reference>
<dbReference type="Proteomes" id="UP000199119">
    <property type="component" value="Unassembled WGS sequence"/>
</dbReference>
<evidence type="ECO:0000313" key="1">
    <source>
        <dbReference type="EMBL" id="SFE59039.1"/>
    </source>
</evidence>